<organism evidence="3 4">
    <name type="scientific">Rodentibacter ratti</name>
    <dbReference type="NCBI Taxonomy" id="1906745"/>
    <lineage>
        <taxon>Bacteria</taxon>
        <taxon>Pseudomonadati</taxon>
        <taxon>Pseudomonadota</taxon>
        <taxon>Gammaproteobacteria</taxon>
        <taxon>Pasteurellales</taxon>
        <taxon>Pasteurellaceae</taxon>
        <taxon>Rodentibacter</taxon>
    </lineage>
</organism>
<keyword evidence="4" id="KW-1185">Reference proteome</keyword>
<feature type="domain" description="DUF2726" evidence="2">
    <location>
        <begin position="56"/>
        <end position="164"/>
    </location>
</feature>
<dbReference type="Proteomes" id="UP000188573">
    <property type="component" value="Unassembled WGS sequence"/>
</dbReference>
<evidence type="ECO:0000313" key="3">
    <source>
        <dbReference type="EMBL" id="OOF81458.1"/>
    </source>
</evidence>
<proteinExistence type="predicted"/>
<comment type="caution">
    <text evidence="3">The sequence shown here is derived from an EMBL/GenBank/DDBJ whole genome shotgun (WGS) entry which is preliminary data.</text>
</comment>
<evidence type="ECO:0000259" key="2">
    <source>
        <dbReference type="Pfam" id="PF10881"/>
    </source>
</evidence>
<accession>A0A1V3KVY3</accession>
<sequence length="195" mass="23177">MELLLFSVIILFLFFSLIALFVKQKKDKRKYRKMPYFSQNENNQLSLISEAEFNKKTLMNKSEYQLFLKLTNLLNALENKIYFRLFSQVSMGEFLATKEDHHFSLINSKRVDFLIIDRKGYPVIAVEYQGTGHFQKNAVERDAIKREACRKAKIKYIEFEENNQQIQLDTITKYLNQYLEENNAKPNPNQLAKNR</sequence>
<dbReference type="RefSeq" id="WP_143531006.1">
    <property type="nucleotide sequence ID" value="NZ_MLAG01000042.1"/>
</dbReference>
<dbReference type="AlphaFoldDB" id="A0A1V3KVY3"/>
<gene>
    <name evidence="3" type="ORF">BKG92_08905</name>
</gene>
<feature type="transmembrane region" description="Helical" evidence="1">
    <location>
        <begin position="6"/>
        <end position="22"/>
    </location>
</feature>
<dbReference type="Gene3D" id="3.40.960.10">
    <property type="entry name" value="VSR Endonuclease"/>
    <property type="match status" value="1"/>
</dbReference>
<reference evidence="3 4" key="1">
    <citation type="submission" date="2016-10" db="EMBL/GenBank/DDBJ databases">
        <title>Rodentibacter gen. nov. and new species.</title>
        <authorList>
            <person name="Christensen H."/>
        </authorList>
    </citation>
    <scope>NUCLEOTIDE SEQUENCE [LARGE SCALE GENOMIC DNA]</scope>
    <source>
        <strain evidence="3 4">Ac81</strain>
    </source>
</reference>
<name>A0A1V3KVY3_9PAST</name>
<keyword evidence="1" id="KW-1133">Transmembrane helix</keyword>
<dbReference type="Pfam" id="PF10881">
    <property type="entry name" value="DUF2726"/>
    <property type="match status" value="1"/>
</dbReference>
<evidence type="ECO:0000256" key="1">
    <source>
        <dbReference type="SAM" id="Phobius"/>
    </source>
</evidence>
<keyword evidence="1" id="KW-0812">Transmembrane</keyword>
<evidence type="ECO:0000313" key="4">
    <source>
        <dbReference type="Proteomes" id="UP000188573"/>
    </source>
</evidence>
<keyword evidence="1" id="KW-0472">Membrane</keyword>
<protein>
    <recommendedName>
        <fullName evidence="2">DUF2726 domain-containing protein</fullName>
    </recommendedName>
</protein>
<dbReference type="InterPro" id="IPR024402">
    <property type="entry name" value="DUF2726"/>
</dbReference>
<dbReference type="EMBL" id="MLAG01000042">
    <property type="protein sequence ID" value="OOF81458.1"/>
    <property type="molecule type" value="Genomic_DNA"/>
</dbReference>